<comment type="pathway">
    <text evidence="2">Amino-acid biosynthesis; L-isoleucine biosynthesis; L-isoleucine from 2-oxobutanoate: step 4/4.</text>
</comment>
<dbReference type="Gene3D" id="3.30.470.10">
    <property type="match status" value="1"/>
</dbReference>
<evidence type="ECO:0000256" key="10">
    <source>
        <dbReference type="ARBA" id="ARBA00048798"/>
    </source>
</evidence>
<dbReference type="EMBL" id="PVTP01000002">
    <property type="protein sequence ID" value="PRY79546.1"/>
    <property type="molecule type" value="Genomic_DNA"/>
</dbReference>
<evidence type="ECO:0000256" key="11">
    <source>
        <dbReference type="ARBA" id="ARBA00049229"/>
    </source>
</evidence>
<gene>
    <name evidence="12" type="ORF">CLV80_102191</name>
</gene>
<dbReference type="GO" id="GO:0016829">
    <property type="term" value="F:lyase activity"/>
    <property type="evidence" value="ECO:0007669"/>
    <property type="project" value="UniProtKB-KW"/>
</dbReference>
<dbReference type="GO" id="GO:0009082">
    <property type="term" value="P:branched-chain amino acid biosynthetic process"/>
    <property type="evidence" value="ECO:0007669"/>
    <property type="project" value="UniProtKB-KW"/>
</dbReference>
<dbReference type="GO" id="GO:0004084">
    <property type="term" value="F:branched-chain-amino-acid transaminase activity"/>
    <property type="evidence" value="ECO:0007669"/>
    <property type="project" value="UniProtKB-EC"/>
</dbReference>
<reference evidence="12 13" key="1">
    <citation type="submission" date="2018-03" db="EMBL/GenBank/DDBJ databases">
        <title>Genomic Encyclopedia of Archaeal and Bacterial Type Strains, Phase II (KMG-II): from individual species to whole genera.</title>
        <authorList>
            <person name="Goeker M."/>
        </authorList>
    </citation>
    <scope>NUCLEOTIDE SEQUENCE [LARGE SCALE GENOMIC DNA]</scope>
    <source>
        <strain evidence="12 13">DSM 101533</strain>
    </source>
</reference>
<evidence type="ECO:0000256" key="6">
    <source>
        <dbReference type="ARBA" id="ARBA00013053"/>
    </source>
</evidence>
<evidence type="ECO:0000256" key="8">
    <source>
        <dbReference type="ARBA" id="ARBA00023304"/>
    </source>
</evidence>
<dbReference type="InterPro" id="IPR050571">
    <property type="entry name" value="Class-IV_PLP-Dep_Aminotrnsfr"/>
</dbReference>
<keyword evidence="13" id="KW-1185">Reference proteome</keyword>
<comment type="function">
    <text evidence="1">Acts on leucine, isoleucine and valine.</text>
</comment>
<sequence length="216" mass="23859">MESALRIPLGTKLIETFGWLPGQGYVRLDLHLRRLERSARALGFACDRSAIGAKLAEFQGDVAMRCRLTLAADGTVEMVRAPMPPAQGRWVVQVADVRLDSSDPWLRHKTTNRALYDEARAAMPDGVDELIFLNERDEVCEGTITNVFVKTRDGKSLTPPLSSGLLPGIYREQQLEQGLCQEAVLTLDDLRQAKAITLGNSLRGEIAVDYQGPLAR</sequence>
<dbReference type="PANTHER" id="PTHR42743">
    <property type="entry name" value="AMINO-ACID AMINOTRANSFERASE"/>
    <property type="match status" value="1"/>
</dbReference>
<dbReference type="PANTHER" id="PTHR42743:SF11">
    <property type="entry name" value="AMINODEOXYCHORISMATE LYASE"/>
    <property type="match status" value="1"/>
</dbReference>
<comment type="similarity">
    <text evidence="5">Belongs to the class-IV pyridoxal-phosphate-dependent aminotransferase family.</text>
</comment>
<evidence type="ECO:0000256" key="7">
    <source>
        <dbReference type="ARBA" id="ARBA00014472"/>
    </source>
</evidence>
<dbReference type="SUPFAM" id="SSF56752">
    <property type="entry name" value="D-aminoacid aminotransferase-like PLP-dependent enzymes"/>
    <property type="match status" value="1"/>
</dbReference>
<evidence type="ECO:0000256" key="5">
    <source>
        <dbReference type="ARBA" id="ARBA00009320"/>
    </source>
</evidence>
<proteinExistence type="inferred from homology"/>
<evidence type="ECO:0000313" key="12">
    <source>
        <dbReference type="EMBL" id="PRY79546.1"/>
    </source>
</evidence>
<protein>
    <recommendedName>
        <fullName evidence="7">Probable branched-chain-amino-acid aminotransferase</fullName>
        <ecNumber evidence="6">2.6.1.42</ecNumber>
    </recommendedName>
</protein>
<dbReference type="InterPro" id="IPR043131">
    <property type="entry name" value="BCAT-like_N"/>
</dbReference>
<name>A0A2T0W324_9RHOB</name>
<comment type="pathway">
    <text evidence="3">Amino-acid biosynthesis; L-valine biosynthesis; L-valine from pyruvate: step 4/4.</text>
</comment>
<evidence type="ECO:0000256" key="4">
    <source>
        <dbReference type="ARBA" id="ARBA00005072"/>
    </source>
</evidence>
<evidence type="ECO:0000256" key="3">
    <source>
        <dbReference type="ARBA" id="ARBA00004931"/>
    </source>
</evidence>
<dbReference type="AlphaFoldDB" id="A0A2T0W324"/>
<keyword evidence="8" id="KW-0028">Amino-acid biosynthesis</keyword>
<comment type="catalytic activity">
    <reaction evidence="9">
        <text>L-valine + 2-oxoglutarate = 3-methyl-2-oxobutanoate + L-glutamate</text>
        <dbReference type="Rhea" id="RHEA:24813"/>
        <dbReference type="ChEBI" id="CHEBI:11851"/>
        <dbReference type="ChEBI" id="CHEBI:16810"/>
        <dbReference type="ChEBI" id="CHEBI:29985"/>
        <dbReference type="ChEBI" id="CHEBI:57762"/>
        <dbReference type="EC" id="2.6.1.42"/>
    </reaction>
</comment>
<evidence type="ECO:0000313" key="13">
    <source>
        <dbReference type="Proteomes" id="UP000238007"/>
    </source>
</evidence>
<dbReference type="InterPro" id="IPR001544">
    <property type="entry name" value="Aminotrans_IV"/>
</dbReference>
<comment type="catalytic activity">
    <reaction evidence="11">
        <text>L-leucine + 2-oxoglutarate = 4-methyl-2-oxopentanoate + L-glutamate</text>
        <dbReference type="Rhea" id="RHEA:18321"/>
        <dbReference type="ChEBI" id="CHEBI:16810"/>
        <dbReference type="ChEBI" id="CHEBI:17865"/>
        <dbReference type="ChEBI" id="CHEBI:29985"/>
        <dbReference type="ChEBI" id="CHEBI:57427"/>
        <dbReference type="EC" id="2.6.1.42"/>
    </reaction>
</comment>
<dbReference type="InterPro" id="IPR043132">
    <property type="entry name" value="BCAT-like_C"/>
</dbReference>
<dbReference type="RefSeq" id="WP_243394393.1">
    <property type="nucleotide sequence ID" value="NZ_PVTP01000002.1"/>
</dbReference>
<accession>A0A2T0W324</accession>
<evidence type="ECO:0000256" key="9">
    <source>
        <dbReference type="ARBA" id="ARBA00048212"/>
    </source>
</evidence>
<comment type="pathway">
    <text evidence="4">Amino-acid biosynthesis; L-leucine biosynthesis; L-leucine from 3-methyl-2-oxobutanoate: step 4/4.</text>
</comment>
<dbReference type="Proteomes" id="UP000238007">
    <property type="component" value="Unassembled WGS sequence"/>
</dbReference>
<evidence type="ECO:0000256" key="2">
    <source>
        <dbReference type="ARBA" id="ARBA00004824"/>
    </source>
</evidence>
<dbReference type="NCBIfam" id="NF005729">
    <property type="entry name" value="PRK07546.1-3"/>
    <property type="match status" value="1"/>
</dbReference>
<dbReference type="InterPro" id="IPR036038">
    <property type="entry name" value="Aminotransferase-like"/>
</dbReference>
<comment type="catalytic activity">
    <reaction evidence="10">
        <text>L-isoleucine + 2-oxoglutarate = (S)-3-methyl-2-oxopentanoate + L-glutamate</text>
        <dbReference type="Rhea" id="RHEA:24801"/>
        <dbReference type="ChEBI" id="CHEBI:16810"/>
        <dbReference type="ChEBI" id="CHEBI:29985"/>
        <dbReference type="ChEBI" id="CHEBI:35146"/>
        <dbReference type="ChEBI" id="CHEBI:58045"/>
        <dbReference type="EC" id="2.6.1.42"/>
    </reaction>
</comment>
<evidence type="ECO:0000256" key="1">
    <source>
        <dbReference type="ARBA" id="ARBA00003109"/>
    </source>
</evidence>
<dbReference type="EC" id="2.6.1.42" evidence="6"/>
<keyword evidence="12" id="KW-0456">Lyase</keyword>
<keyword evidence="8" id="KW-0100">Branched-chain amino acid biosynthesis</keyword>
<dbReference type="NCBIfam" id="NF005731">
    <property type="entry name" value="PRK07546.1-5"/>
    <property type="match status" value="1"/>
</dbReference>
<organism evidence="12 13">
    <name type="scientific">Yoonia maritima</name>
    <dbReference type="NCBI Taxonomy" id="1435347"/>
    <lineage>
        <taxon>Bacteria</taxon>
        <taxon>Pseudomonadati</taxon>
        <taxon>Pseudomonadota</taxon>
        <taxon>Alphaproteobacteria</taxon>
        <taxon>Rhodobacterales</taxon>
        <taxon>Paracoccaceae</taxon>
        <taxon>Yoonia</taxon>
    </lineage>
</organism>
<comment type="caution">
    <text evidence="12">The sequence shown here is derived from an EMBL/GenBank/DDBJ whole genome shotgun (WGS) entry which is preliminary data.</text>
</comment>
<dbReference type="Pfam" id="PF01063">
    <property type="entry name" value="Aminotran_4"/>
    <property type="match status" value="1"/>
</dbReference>
<dbReference type="Gene3D" id="3.20.10.10">
    <property type="entry name" value="D-amino Acid Aminotransferase, subunit A, domain 2"/>
    <property type="match status" value="1"/>
</dbReference>